<name>A0AAW0CFQ3_9AGAR</name>
<accession>A0AAW0CFQ3</accession>
<evidence type="ECO:0000313" key="2">
    <source>
        <dbReference type="Proteomes" id="UP001383192"/>
    </source>
</evidence>
<keyword evidence="2" id="KW-1185">Reference proteome</keyword>
<reference evidence="1 2" key="1">
    <citation type="submission" date="2024-01" db="EMBL/GenBank/DDBJ databases">
        <title>A draft genome for a cacao thread blight-causing isolate of Paramarasmius palmivorus.</title>
        <authorList>
            <person name="Baruah I.K."/>
            <person name="Bukari Y."/>
            <person name="Amoako-Attah I."/>
            <person name="Meinhardt L.W."/>
            <person name="Bailey B.A."/>
            <person name="Cohen S.P."/>
        </authorList>
    </citation>
    <scope>NUCLEOTIDE SEQUENCE [LARGE SCALE GENOMIC DNA]</scope>
    <source>
        <strain evidence="1 2">GH-12</strain>
    </source>
</reference>
<gene>
    <name evidence="1" type="ORF">VNI00_011051</name>
</gene>
<protein>
    <submittedName>
        <fullName evidence="1">Uncharacterized protein</fullName>
    </submittedName>
</protein>
<organism evidence="1 2">
    <name type="scientific">Paramarasmius palmivorus</name>
    <dbReference type="NCBI Taxonomy" id="297713"/>
    <lineage>
        <taxon>Eukaryota</taxon>
        <taxon>Fungi</taxon>
        <taxon>Dikarya</taxon>
        <taxon>Basidiomycota</taxon>
        <taxon>Agaricomycotina</taxon>
        <taxon>Agaricomycetes</taxon>
        <taxon>Agaricomycetidae</taxon>
        <taxon>Agaricales</taxon>
        <taxon>Marasmiineae</taxon>
        <taxon>Marasmiaceae</taxon>
        <taxon>Paramarasmius</taxon>
    </lineage>
</organism>
<proteinExistence type="predicted"/>
<evidence type="ECO:0000313" key="1">
    <source>
        <dbReference type="EMBL" id="KAK7037559.1"/>
    </source>
</evidence>
<comment type="caution">
    <text evidence="1">The sequence shown here is derived from an EMBL/GenBank/DDBJ whole genome shotgun (WGS) entry which is preliminary data.</text>
</comment>
<dbReference type="AlphaFoldDB" id="A0AAW0CFQ3"/>
<dbReference type="EMBL" id="JAYKXP010000046">
    <property type="protein sequence ID" value="KAK7037559.1"/>
    <property type="molecule type" value="Genomic_DNA"/>
</dbReference>
<dbReference type="Proteomes" id="UP001383192">
    <property type="component" value="Unassembled WGS sequence"/>
</dbReference>
<sequence>MIDNYDVEGAKVCLDNWFVTRNAAEHSKPNVSQVVEGTLQMDTIHGGIPCAWRMVTNLEEPEELVFKIQGVASFIDLPPFTKYPGKRARAGFLRQGLTITGFGSGEFQKAVDGIKIVDHVLKRNVPVPDAEPLACFGEIDGATTLHISNRFFSPRRLVEGEAAVNFAQDVDPYDILRKLAGSDFVHTKENVVTYERIKSIVDHDDIKFDPASPAVFRTGDVVEVQFTMMLVPIGKGGRPPYKTFPVLRSITLLEDTFSQKAAVQSIVGPKARITLKRDAGNWKETEETTAKQMRKMKI</sequence>